<dbReference type="AlphaFoldDB" id="A0A0C3CSZ8"/>
<name>A0A0C3CSZ8_HEBCY</name>
<dbReference type="Proteomes" id="UP000053424">
    <property type="component" value="Unassembled WGS sequence"/>
</dbReference>
<organism evidence="2 3">
    <name type="scientific">Hebeloma cylindrosporum</name>
    <dbReference type="NCBI Taxonomy" id="76867"/>
    <lineage>
        <taxon>Eukaryota</taxon>
        <taxon>Fungi</taxon>
        <taxon>Dikarya</taxon>
        <taxon>Basidiomycota</taxon>
        <taxon>Agaricomycotina</taxon>
        <taxon>Agaricomycetes</taxon>
        <taxon>Agaricomycetidae</taxon>
        <taxon>Agaricales</taxon>
        <taxon>Agaricineae</taxon>
        <taxon>Hymenogastraceae</taxon>
        <taxon>Hebeloma</taxon>
    </lineage>
</organism>
<keyword evidence="3" id="KW-1185">Reference proteome</keyword>
<reference evidence="3" key="2">
    <citation type="submission" date="2015-01" db="EMBL/GenBank/DDBJ databases">
        <title>Evolutionary Origins and Diversification of the Mycorrhizal Mutualists.</title>
        <authorList>
            <consortium name="DOE Joint Genome Institute"/>
            <consortium name="Mycorrhizal Genomics Consortium"/>
            <person name="Kohler A."/>
            <person name="Kuo A."/>
            <person name="Nagy L.G."/>
            <person name="Floudas D."/>
            <person name="Copeland A."/>
            <person name="Barry K.W."/>
            <person name="Cichocki N."/>
            <person name="Veneault-Fourrey C."/>
            <person name="LaButti K."/>
            <person name="Lindquist E.A."/>
            <person name="Lipzen A."/>
            <person name="Lundell T."/>
            <person name="Morin E."/>
            <person name="Murat C."/>
            <person name="Riley R."/>
            <person name="Ohm R."/>
            <person name="Sun H."/>
            <person name="Tunlid A."/>
            <person name="Henrissat B."/>
            <person name="Grigoriev I.V."/>
            <person name="Hibbett D.S."/>
            <person name="Martin F."/>
        </authorList>
    </citation>
    <scope>NUCLEOTIDE SEQUENCE [LARGE SCALE GENOMIC DNA]</scope>
    <source>
        <strain evidence="3">h7</strain>
    </source>
</reference>
<evidence type="ECO:0000313" key="3">
    <source>
        <dbReference type="Proteomes" id="UP000053424"/>
    </source>
</evidence>
<keyword evidence="1" id="KW-1133">Transmembrane helix</keyword>
<protein>
    <submittedName>
        <fullName evidence="2">Uncharacterized protein</fullName>
    </submittedName>
</protein>
<sequence>MMIEGNNAPRLPSEFGVGIPRSRAIVALWDRSFITLRCANSTSYTSLVPRVSQKALYLSECFFRILPNPQMKFLWLQSNQLALACCMHPIHSACKTLKLRYFSVLTRDSYILHSDGLFVLVLGPCVVIHVLCFVGVKWLWLTVSLHFLLFFSCRDQTCQTYRESFDACCCLVHVGVLDFDEKWRRGLWARKAVESRSISFFL</sequence>
<keyword evidence="1" id="KW-0472">Membrane</keyword>
<accession>A0A0C3CSZ8</accession>
<gene>
    <name evidence="2" type="ORF">M413DRAFT_271076</name>
</gene>
<keyword evidence="1" id="KW-0812">Transmembrane</keyword>
<evidence type="ECO:0000313" key="2">
    <source>
        <dbReference type="EMBL" id="KIM47199.1"/>
    </source>
</evidence>
<proteinExistence type="predicted"/>
<feature type="transmembrane region" description="Helical" evidence="1">
    <location>
        <begin position="117"/>
        <end position="140"/>
    </location>
</feature>
<reference evidence="2 3" key="1">
    <citation type="submission" date="2014-04" db="EMBL/GenBank/DDBJ databases">
        <authorList>
            <consortium name="DOE Joint Genome Institute"/>
            <person name="Kuo A."/>
            <person name="Gay G."/>
            <person name="Dore J."/>
            <person name="Kohler A."/>
            <person name="Nagy L.G."/>
            <person name="Floudas D."/>
            <person name="Copeland A."/>
            <person name="Barry K.W."/>
            <person name="Cichocki N."/>
            <person name="Veneault-Fourrey C."/>
            <person name="LaButti K."/>
            <person name="Lindquist E.A."/>
            <person name="Lipzen A."/>
            <person name="Lundell T."/>
            <person name="Morin E."/>
            <person name="Murat C."/>
            <person name="Sun H."/>
            <person name="Tunlid A."/>
            <person name="Henrissat B."/>
            <person name="Grigoriev I.V."/>
            <person name="Hibbett D.S."/>
            <person name="Martin F."/>
            <person name="Nordberg H.P."/>
            <person name="Cantor M.N."/>
            <person name="Hua S.X."/>
        </authorList>
    </citation>
    <scope>NUCLEOTIDE SEQUENCE [LARGE SCALE GENOMIC DNA]</scope>
    <source>
        <strain evidence="3">h7</strain>
    </source>
</reference>
<evidence type="ECO:0000256" key="1">
    <source>
        <dbReference type="SAM" id="Phobius"/>
    </source>
</evidence>
<dbReference type="EMBL" id="KN831770">
    <property type="protein sequence ID" value="KIM47199.1"/>
    <property type="molecule type" value="Genomic_DNA"/>
</dbReference>
<dbReference type="HOGENOM" id="CLU_1354763_0_0_1"/>